<feature type="domain" description="CYTH" evidence="1">
    <location>
        <begin position="4"/>
        <end position="190"/>
    </location>
</feature>
<organism evidence="2 3">
    <name type="scientific">Sharpea azabuensis</name>
    <dbReference type="NCBI Taxonomy" id="322505"/>
    <lineage>
        <taxon>Bacteria</taxon>
        <taxon>Bacillati</taxon>
        <taxon>Bacillota</taxon>
        <taxon>Erysipelotrichia</taxon>
        <taxon>Erysipelotrichales</taxon>
        <taxon>Coprobacillaceae</taxon>
        <taxon>Sharpea</taxon>
    </lineage>
</organism>
<dbReference type="SUPFAM" id="SSF55154">
    <property type="entry name" value="CYTH-like phosphatases"/>
    <property type="match status" value="1"/>
</dbReference>
<protein>
    <submittedName>
        <fullName evidence="2">Uncharacterized protein YjbK</fullName>
    </submittedName>
</protein>
<dbReference type="Proteomes" id="UP000183028">
    <property type="component" value="Unassembled WGS sequence"/>
</dbReference>
<dbReference type="Gene3D" id="2.40.320.10">
    <property type="entry name" value="Hypothetical Protein Pfu-838710-001"/>
    <property type="match status" value="1"/>
</dbReference>
<sequence length="190" mass="22261">MEENLEIEYKILLSREQFDNLAHYYDHLAHVYTQTNTYFTSDALQAKRIALRIREKESSYEMTVKTKAEGTGRKEYNLALTKDDARFFLEGGMKDNEITKMLKDMDINLSEITILCRLKTVRHDIPLEGGMLSLDANYYNDQEDYEMEFELSDLEEGKKTFASLLEKHKLQYTQNCQSKLTRAISSLNKK</sequence>
<dbReference type="GeneID" id="54120934"/>
<dbReference type="SMART" id="SM01118">
    <property type="entry name" value="CYTH"/>
    <property type="match status" value="1"/>
</dbReference>
<evidence type="ECO:0000313" key="3">
    <source>
        <dbReference type="Proteomes" id="UP000183028"/>
    </source>
</evidence>
<dbReference type="STRING" id="322505.SAMN04487836_13122"/>
<dbReference type="eggNOG" id="COG4116">
    <property type="taxonomic scope" value="Bacteria"/>
</dbReference>
<name>A0A1H6VFJ9_9FIRM</name>
<dbReference type="Pfam" id="PF01928">
    <property type="entry name" value="CYTH"/>
    <property type="match status" value="1"/>
</dbReference>
<proteinExistence type="predicted"/>
<accession>A0A1H6VFJ9</accession>
<dbReference type="RefSeq" id="WP_033163545.1">
    <property type="nucleotide sequence ID" value="NZ_CACZLD010000067.1"/>
</dbReference>
<dbReference type="InterPro" id="IPR023577">
    <property type="entry name" value="CYTH_domain"/>
</dbReference>
<dbReference type="PROSITE" id="PS51707">
    <property type="entry name" value="CYTH"/>
    <property type="match status" value="1"/>
</dbReference>
<gene>
    <name evidence="2" type="ORF">SAMN04487834_10426</name>
</gene>
<dbReference type="InterPro" id="IPR009195">
    <property type="entry name" value="Uncharacterised_YjbK"/>
</dbReference>
<dbReference type="EMBL" id="FNYK01000042">
    <property type="protein sequence ID" value="SEI98985.1"/>
    <property type="molecule type" value="Genomic_DNA"/>
</dbReference>
<dbReference type="AlphaFoldDB" id="A0A1H6VFJ9"/>
<evidence type="ECO:0000259" key="1">
    <source>
        <dbReference type="PROSITE" id="PS51707"/>
    </source>
</evidence>
<dbReference type="InterPro" id="IPR033469">
    <property type="entry name" value="CYTH-like_dom_sf"/>
</dbReference>
<reference evidence="3" key="1">
    <citation type="submission" date="2016-10" db="EMBL/GenBank/DDBJ databases">
        <authorList>
            <person name="Varghese N."/>
        </authorList>
    </citation>
    <scope>NUCLEOTIDE SEQUENCE [LARGE SCALE GENOMIC DNA]</scope>
    <source>
        <strain evidence="3">DSM 20406</strain>
    </source>
</reference>
<dbReference type="PIRSF" id="PIRSF012526">
    <property type="entry name" value="CYTH_UCP012526"/>
    <property type="match status" value="1"/>
</dbReference>
<dbReference type="OrthoDB" id="384378at2"/>
<keyword evidence="3" id="KW-1185">Reference proteome</keyword>
<dbReference type="CDD" id="cd07762">
    <property type="entry name" value="CYTH-like_Pase_1"/>
    <property type="match status" value="1"/>
</dbReference>
<evidence type="ECO:0000313" key="2">
    <source>
        <dbReference type="EMBL" id="SEI98985.1"/>
    </source>
</evidence>